<dbReference type="SUPFAM" id="SSF141523">
    <property type="entry name" value="L,D-transpeptidase catalytic domain-like"/>
    <property type="match status" value="1"/>
</dbReference>
<gene>
    <name evidence="9" type="ORF">V6590_04125</name>
</gene>
<protein>
    <submittedName>
        <fullName evidence="9">L,D-transpeptidase family protein</fullName>
    </submittedName>
</protein>
<comment type="pathway">
    <text evidence="1 7">Cell wall biogenesis; peptidoglycan biosynthesis.</text>
</comment>
<dbReference type="Pfam" id="PF03734">
    <property type="entry name" value="YkuD"/>
    <property type="match status" value="1"/>
</dbReference>
<dbReference type="Gene3D" id="2.40.440.10">
    <property type="entry name" value="L,D-transpeptidase catalytic domain-like"/>
    <property type="match status" value="1"/>
</dbReference>
<reference evidence="9" key="1">
    <citation type="submission" date="2024-02" db="EMBL/GenBank/DDBJ databases">
        <title>Genome sequences of strain Gemmobacter sp. JM10B15.</title>
        <authorList>
            <person name="Zhang M."/>
        </authorList>
    </citation>
    <scope>NUCLEOTIDE SEQUENCE</scope>
    <source>
        <strain evidence="9">JM10B15</strain>
    </source>
</reference>
<dbReference type="EMBL" id="JBALHR010000002">
    <property type="protein sequence ID" value="MEH7827326.1"/>
    <property type="molecule type" value="Genomic_DNA"/>
</dbReference>
<keyword evidence="10" id="KW-1185">Reference proteome</keyword>
<sequence>MNLLARLFSALTLLALLAAAAVLIWPRLQAPPDPQPPVDLQGPVDFILVEKSARRMTVFRKGAALKTYRIALGFAPVGDKVRQGDGRTPEGRFRIDRRNAASAYHLSLGLDYPRPEDRARAQAGGYDPGGDIFIHGQPNALPASTALRHDWTAGCIAVTNAEIAELFAAVAIGTEVEVRP</sequence>
<dbReference type="PROSITE" id="PS52029">
    <property type="entry name" value="LD_TPASE"/>
    <property type="match status" value="1"/>
</dbReference>
<name>A0ABU8BRK0_9RHOB</name>
<feature type="active site" description="Nucleophile" evidence="7">
    <location>
        <position position="155"/>
    </location>
</feature>
<evidence type="ECO:0000256" key="3">
    <source>
        <dbReference type="ARBA" id="ARBA00022679"/>
    </source>
</evidence>
<comment type="similarity">
    <text evidence="2">Belongs to the YkuD family.</text>
</comment>
<evidence type="ECO:0000256" key="7">
    <source>
        <dbReference type="PROSITE-ProRule" id="PRU01373"/>
    </source>
</evidence>
<evidence type="ECO:0000313" key="10">
    <source>
        <dbReference type="Proteomes" id="UP001431963"/>
    </source>
</evidence>
<evidence type="ECO:0000313" key="9">
    <source>
        <dbReference type="EMBL" id="MEH7827326.1"/>
    </source>
</evidence>
<keyword evidence="6 7" id="KW-0961">Cell wall biogenesis/degradation</keyword>
<dbReference type="PANTHER" id="PTHR36699">
    <property type="entry name" value="LD-TRANSPEPTIDASE"/>
    <property type="match status" value="1"/>
</dbReference>
<evidence type="ECO:0000259" key="8">
    <source>
        <dbReference type="PROSITE" id="PS52029"/>
    </source>
</evidence>
<dbReference type="RefSeq" id="WP_335419983.1">
    <property type="nucleotide sequence ID" value="NZ_JBALHR010000002.1"/>
</dbReference>
<evidence type="ECO:0000256" key="4">
    <source>
        <dbReference type="ARBA" id="ARBA00022960"/>
    </source>
</evidence>
<dbReference type="Proteomes" id="UP001431963">
    <property type="component" value="Unassembled WGS sequence"/>
</dbReference>
<proteinExistence type="inferred from homology"/>
<dbReference type="InterPro" id="IPR005490">
    <property type="entry name" value="LD_TPept_cat_dom"/>
</dbReference>
<evidence type="ECO:0000256" key="2">
    <source>
        <dbReference type="ARBA" id="ARBA00005992"/>
    </source>
</evidence>
<keyword evidence="4 7" id="KW-0133">Cell shape</keyword>
<accession>A0ABU8BRK0</accession>
<keyword evidence="5 7" id="KW-0573">Peptidoglycan synthesis</keyword>
<feature type="active site" description="Proton donor/acceptor" evidence="7">
    <location>
        <position position="135"/>
    </location>
</feature>
<feature type="domain" description="L,D-TPase catalytic" evidence="8">
    <location>
        <begin position="45"/>
        <end position="179"/>
    </location>
</feature>
<dbReference type="CDD" id="cd16913">
    <property type="entry name" value="YkuD_like"/>
    <property type="match status" value="1"/>
</dbReference>
<evidence type="ECO:0000256" key="1">
    <source>
        <dbReference type="ARBA" id="ARBA00004752"/>
    </source>
</evidence>
<evidence type="ECO:0000256" key="6">
    <source>
        <dbReference type="ARBA" id="ARBA00023316"/>
    </source>
</evidence>
<dbReference type="PANTHER" id="PTHR36699:SF1">
    <property type="entry name" value="L,D-TRANSPEPTIDASE YAFK-RELATED"/>
    <property type="match status" value="1"/>
</dbReference>
<evidence type="ECO:0000256" key="5">
    <source>
        <dbReference type="ARBA" id="ARBA00022984"/>
    </source>
</evidence>
<comment type="caution">
    <text evidence="9">The sequence shown here is derived from an EMBL/GenBank/DDBJ whole genome shotgun (WGS) entry which is preliminary data.</text>
</comment>
<keyword evidence="3" id="KW-0808">Transferase</keyword>
<organism evidence="9 10">
    <name type="scientific">Gemmobacter denitrificans</name>
    <dbReference type="NCBI Taxonomy" id="3123040"/>
    <lineage>
        <taxon>Bacteria</taxon>
        <taxon>Pseudomonadati</taxon>
        <taxon>Pseudomonadota</taxon>
        <taxon>Alphaproteobacteria</taxon>
        <taxon>Rhodobacterales</taxon>
        <taxon>Paracoccaceae</taxon>
        <taxon>Gemmobacter</taxon>
    </lineage>
</organism>
<dbReference type="InterPro" id="IPR038063">
    <property type="entry name" value="Transpep_catalytic_dom"/>
</dbReference>